<evidence type="ECO:0000256" key="1">
    <source>
        <dbReference type="ARBA" id="ARBA00022723"/>
    </source>
</evidence>
<feature type="non-terminal residue" evidence="7">
    <location>
        <position position="1"/>
    </location>
</feature>
<dbReference type="GO" id="GO:0008270">
    <property type="term" value="F:zinc ion binding"/>
    <property type="evidence" value="ECO:0007669"/>
    <property type="project" value="UniProtKB-KW"/>
</dbReference>
<accession>A0A0G4GFF1</accession>
<sequence>AKQRCSRCKEEWYCSRECQVRDWKENNHKRLCDALAERQALQEQQKAEKEKNAGALGTLVEPGSSAAPLIQEISSDHDRKASTVSGFPAN</sequence>
<evidence type="ECO:0000313" key="7">
    <source>
        <dbReference type="EMBL" id="CEM27965.1"/>
    </source>
</evidence>
<evidence type="ECO:0000256" key="4">
    <source>
        <dbReference type="PROSITE-ProRule" id="PRU00134"/>
    </source>
</evidence>
<dbReference type="AlphaFoldDB" id="A0A0G4GFF1"/>
<feature type="region of interest" description="Disordered" evidence="5">
    <location>
        <begin position="42"/>
        <end position="90"/>
    </location>
</feature>
<dbReference type="VEuPathDB" id="CryptoDB:Cvel_21564"/>
<dbReference type="SUPFAM" id="SSF144232">
    <property type="entry name" value="HIT/MYND zinc finger-like"/>
    <property type="match status" value="1"/>
</dbReference>
<reference evidence="7" key="1">
    <citation type="submission" date="2014-11" db="EMBL/GenBank/DDBJ databases">
        <authorList>
            <person name="Otto D Thomas"/>
            <person name="Naeem Raeece"/>
        </authorList>
    </citation>
    <scope>NUCLEOTIDE SEQUENCE</scope>
</reference>
<dbReference type="InterPro" id="IPR002893">
    <property type="entry name" value="Znf_MYND"/>
</dbReference>
<gene>
    <name evidence="7" type="ORF">Cvel_21564</name>
</gene>
<dbReference type="Gene3D" id="6.10.140.2220">
    <property type="match status" value="1"/>
</dbReference>
<dbReference type="Pfam" id="PF01753">
    <property type="entry name" value="zf-MYND"/>
    <property type="match status" value="1"/>
</dbReference>
<name>A0A0G4GFF1_9ALVE</name>
<feature type="domain" description="MYND-type" evidence="6">
    <location>
        <begin position="1"/>
        <end position="32"/>
    </location>
</feature>
<keyword evidence="3" id="KW-0862">Zinc</keyword>
<dbReference type="EMBL" id="CDMZ01001142">
    <property type="protein sequence ID" value="CEM27965.1"/>
    <property type="molecule type" value="Genomic_DNA"/>
</dbReference>
<evidence type="ECO:0000256" key="2">
    <source>
        <dbReference type="ARBA" id="ARBA00022771"/>
    </source>
</evidence>
<evidence type="ECO:0000259" key="6">
    <source>
        <dbReference type="PROSITE" id="PS50865"/>
    </source>
</evidence>
<protein>
    <recommendedName>
        <fullName evidence="6">MYND-type domain-containing protein</fullName>
    </recommendedName>
</protein>
<proteinExistence type="predicted"/>
<evidence type="ECO:0000256" key="5">
    <source>
        <dbReference type="SAM" id="MobiDB-lite"/>
    </source>
</evidence>
<evidence type="ECO:0000256" key="3">
    <source>
        <dbReference type="ARBA" id="ARBA00022833"/>
    </source>
</evidence>
<dbReference type="PROSITE" id="PS50865">
    <property type="entry name" value="ZF_MYND_2"/>
    <property type="match status" value="1"/>
</dbReference>
<keyword evidence="2 4" id="KW-0863">Zinc-finger</keyword>
<organism evidence="7">
    <name type="scientific">Chromera velia CCMP2878</name>
    <dbReference type="NCBI Taxonomy" id="1169474"/>
    <lineage>
        <taxon>Eukaryota</taxon>
        <taxon>Sar</taxon>
        <taxon>Alveolata</taxon>
        <taxon>Colpodellida</taxon>
        <taxon>Chromeraceae</taxon>
        <taxon>Chromera</taxon>
    </lineage>
</organism>
<keyword evidence="1" id="KW-0479">Metal-binding</keyword>